<dbReference type="FunFam" id="1.10.287.380:FF:000001">
    <property type="entry name" value="Valine--tRNA ligase"/>
    <property type="match status" value="1"/>
</dbReference>
<keyword evidence="6" id="KW-0030">Aminoacyl-tRNA synthetase</keyword>
<dbReference type="InterPro" id="IPR037118">
    <property type="entry name" value="Val-tRNA_synth_C_sf"/>
</dbReference>
<comment type="caution">
    <text evidence="11">The sequence shown here is derived from an EMBL/GenBank/DDBJ whole genome shotgun (WGS) entry which is preliminary data.</text>
</comment>
<sequence>HSIRNARAQYKVESTRWIETQIYTGKFKPAISPYSQVIQTLARVRPVTFLDSRQEGGPSGNALVLVLKESEVVIPMEGMVNLDAERKRMQREIEATQTEVARLEARLNDRQFLTKAPSAIVDKERDKLALRRDKLARLKQESLDFKEE</sequence>
<dbReference type="InterPro" id="IPR002303">
    <property type="entry name" value="Valyl-tRNA_ligase"/>
</dbReference>
<evidence type="ECO:0000256" key="2">
    <source>
        <dbReference type="ARBA" id="ARBA00022598"/>
    </source>
</evidence>
<evidence type="ECO:0000256" key="1">
    <source>
        <dbReference type="ARBA" id="ARBA00013169"/>
    </source>
</evidence>
<feature type="non-terminal residue" evidence="11">
    <location>
        <position position="1"/>
    </location>
</feature>
<keyword evidence="3" id="KW-0547">Nucleotide-binding</keyword>
<evidence type="ECO:0000256" key="9">
    <source>
        <dbReference type="SAM" id="Coils"/>
    </source>
</evidence>
<name>X1UVR6_9ZZZZ</name>
<evidence type="ECO:0000259" key="10">
    <source>
        <dbReference type="Pfam" id="PF10458"/>
    </source>
</evidence>
<evidence type="ECO:0000256" key="7">
    <source>
        <dbReference type="ARBA" id="ARBA00029936"/>
    </source>
</evidence>
<protein>
    <recommendedName>
        <fullName evidence="1">valine--tRNA ligase</fullName>
        <ecNumber evidence="1">6.1.1.9</ecNumber>
    </recommendedName>
    <alternativeName>
        <fullName evidence="7">Valyl-tRNA synthetase</fullName>
    </alternativeName>
</protein>
<dbReference type="Gene3D" id="1.10.287.380">
    <property type="entry name" value="Valyl-tRNA synthetase, C-terminal domain"/>
    <property type="match status" value="1"/>
</dbReference>
<dbReference type="SUPFAM" id="SSF47323">
    <property type="entry name" value="Anticodon-binding domain of a subclass of class I aminoacyl-tRNA synthetases"/>
    <property type="match status" value="1"/>
</dbReference>
<reference evidence="11" key="1">
    <citation type="journal article" date="2014" name="Front. Microbiol.">
        <title>High frequency of phylogenetically diverse reductive dehalogenase-homologous genes in deep subseafloor sedimentary metagenomes.</title>
        <authorList>
            <person name="Kawai M."/>
            <person name="Futagami T."/>
            <person name="Toyoda A."/>
            <person name="Takaki Y."/>
            <person name="Nishi S."/>
            <person name="Hori S."/>
            <person name="Arai W."/>
            <person name="Tsubouchi T."/>
            <person name="Morono Y."/>
            <person name="Uchiyama I."/>
            <person name="Ito T."/>
            <person name="Fujiyama A."/>
            <person name="Inagaki F."/>
            <person name="Takami H."/>
        </authorList>
    </citation>
    <scope>NUCLEOTIDE SEQUENCE</scope>
    <source>
        <strain evidence="11">Expedition CK06-06</strain>
    </source>
</reference>
<keyword evidence="4" id="KW-0067">ATP-binding</keyword>
<feature type="coiled-coil region" evidence="9">
    <location>
        <begin position="79"/>
        <end position="141"/>
    </location>
</feature>
<evidence type="ECO:0000313" key="11">
    <source>
        <dbReference type="EMBL" id="GAJ07712.1"/>
    </source>
</evidence>
<proteinExistence type="predicted"/>
<dbReference type="AlphaFoldDB" id="X1UVR6"/>
<accession>X1UVR6</accession>
<keyword evidence="5" id="KW-0648">Protein biosynthesis</keyword>
<dbReference type="InterPro" id="IPR010978">
    <property type="entry name" value="tRNA-bd_arm"/>
</dbReference>
<dbReference type="GO" id="GO:0006438">
    <property type="term" value="P:valyl-tRNA aminoacylation"/>
    <property type="evidence" value="ECO:0007669"/>
    <property type="project" value="InterPro"/>
</dbReference>
<dbReference type="EC" id="6.1.1.9" evidence="1"/>
<evidence type="ECO:0000256" key="4">
    <source>
        <dbReference type="ARBA" id="ARBA00022840"/>
    </source>
</evidence>
<dbReference type="SUPFAM" id="SSF46589">
    <property type="entry name" value="tRNA-binding arm"/>
    <property type="match status" value="1"/>
</dbReference>
<feature type="domain" description="Valyl-tRNA synthetase tRNA-binding arm" evidence="10">
    <location>
        <begin position="82"/>
        <end position="141"/>
    </location>
</feature>
<dbReference type="PANTHER" id="PTHR11946">
    <property type="entry name" value="VALYL-TRNA SYNTHETASES"/>
    <property type="match status" value="1"/>
</dbReference>
<evidence type="ECO:0000256" key="6">
    <source>
        <dbReference type="ARBA" id="ARBA00023146"/>
    </source>
</evidence>
<comment type="catalytic activity">
    <reaction evidence="8">
        <text>tRNA(Val) + L-valine + ATP = L-valyl-tRNA(Val) + AMP + diphosphate</text>
        <dbReference type="Rhea" id="RHEA:10704"/>
        <dbReference type="Rhea" id="RHEA-COMP:9672"/>
        <dbReference type="Rhea" id="RHEA-COMP:9708"/>
        <dbReference type="ChEBI" id="CHEBI:30616"/>
        <dbReference type="ChEBI" id="CHEBI:33019"/>
        <dbReference type="ChEBI" id="CHEBI:57762"/>
        <dbReference type="ChEBI" id="CHEBI:78442"/>
        <dbReference type="ChEBI" id="CHEBI:78537"/>
        <dbReference type="ChEBI" id="CHEBI:456215"/>
        <dbReference type="EC" id="6.1.1.9"/>
    </reaction>
</comment>
<organism evidence="11">
    <name type="scientific">marine sediment metagenome</name>
    <dbReference type="NCBI Taxonomy" id="412755"/>
    <lineage>
        <taxon>unclassified sequences</taxon>
        <taxon>metagenomes</taxon>
        <taxon>ecological metagenomes</taxon>
    </lineage>
</organism>
<dbReference type="Pfam" id="PF10458">
    <property type="entry name" value="Val_tRNA-synt_C"/>
    <property type="match status" value="1"/>
</dbReference>
<evidence type="ECO:0000256" key="5">
    <source>
        <dbReference type="ARBA" id="ARBA00022917"/>
    </source>
</evidence>
<keyword evidence="2" id="KW-0436">Ligase</keyword>
<dbReference type="GO" id="GO:0005829">
    <property type="term" value="C:cytosol"/>
    <property type="evidence" value="ECO:0007669"/>
    <property type="project" value="TreeGrafter"/>
</dbReference>
<dbReference type="InterPro" id="IPR009080">
    <property type="entry name" value="tRNAsynth_Ia_anticodon-bd"/>
</dbReference>
<gene>
    <name evidence="11" type="ORF">S12H4_47085</name>
</gene>
<dbReference type="InterPro" id="IPR019499">
    <property type="entry name" value="Val-tRNA_synth_tRNA-bd"/>
</dbReference>
<evidence type="ECO:0000256" key="3">
    <source>
        <dbReference type="ARBA" id="ARBA00022741"/>
    </source>
</evidence>
<dbReference type="GO" id="GO:0004832">
    <property type="term" value="F:valine-tRNA ligase activity"/>
    <property type="evidence" value="ECO:0007669"/>
    <property type="project" value="UniProtKB-EC"/>
</dbReference>
<evidence type="ECO:0000256" key="8">
    <source>
        <dbReference type="ARBA" id="ARBA00047552"/>
    </source>
</evidence>
<keyword evidence="9" id="KW-0175">Coiled coil</keyword>
<dbReference type="PANTHER" id="PTHR11946:SF93">
    <property type="entry name" value="VALINE--TRNA LIGASE, CHLOROPLASTIC_MITOCHONDRIAL 2"/>
    <property type="match status" value="1"/>
</dbReference>
<dbReference type="GO" id="GO:0005524">
    <property type="term" value="F:ATP binding"/>
    <property type="evidence" value="ECO:0007669"/>
    <property type="project" value="UniProtKB-KW"/>
</dbReference>
<dbReference type="EMBL" id="BARW01029276">
    <property type="protein sequence ID" value="GAJ07712.1"/>
    <property type="molecule type" value="Genomic_DNA"/>
</dbReference>